<dbReference type="AlphaFoldDB" id="A0A562P0Y6"/>
<name>A0A562P0Y6_9RHOB</name>
<organism evidence="1 2">
    <name type="scientific">Paracoccus sulfuroxidans</name>
    <dbReference type="NCBI Taxonomy" id="384678"/>
    <lineage>
        <taxon>Bacteria</taxon>
        <taxon>Pseudomonadati</taxon>
        <taxon>Pseudomonadota</taxon>
        <taxon>Alphaproteobacteria</taxon>
        <taxon>Rhodobacterales</taxon>
        <taxon>Paracoccaceae</taxon>
        <taxon>Paracoccus</taxon>
    </lineage>
</organism>
<dbReference type="EMBL" id="VLKU01000001">
    <property type="protein sequence ID" value="TWI38127.1"/>
    <property type="molecule type" value="Genomic_DNA"/>
</dbReference>
<sequence>MTKNEARDIALAGFNHIAGDTELISALLYQAGADAAALREMAARPEFLVFVLDFLMESDERLLGFTAAEGLAPQRVQMARGVLGGFDSF</sequence>
<accession>A0A562P0Y6</accession>
<proteinExistence type="predicted"/>
<dbReference type="Proteomes" id="UP000316225">
    <property type="component" value="Unassembled WGS sequence"/>
</dbReference>
<evidence type="ECO:0000313" key="2">
    <source>
        <dbReference type="Proteomes" id="UP000316225"/>
    </source>
</evidence>
<gene>
    <name evidence="1" type="ORF">IQ24_00261</name>
</gene>
<dbReference type="Pfam" id="PF12096">
    <property type="entry name" value="DUF3572"/>
    <property type="match status" value="1"/>
</dbReference>
<evidence type="ECO:0000313" key="1">
    <source>
        <dbReference type="EMBL" id="TWI38127.1"/>
    </source>
</evidence>
<keyword evidence="2" id="KW-1185">Reference proteome</keyword>
<reference evidence="1 2" key="1">
    <citation type="journal article" date="2015" name="Stand. Genomic Sci.">
        <title>Genomic Encyclopedia of Bacterial and Archaeal Type Strains, Phase III: the genomes of soil and plant-associated and newly described type strains.</title>
        <authorList>
            <person name="Whitman W.B."/>
            <person name="Woyke T."/>
            <person name="Klenk H.P."/>
            <person name="Zhou Y."/>
            <person name="Lilburn T.G."/>
            <person name="Beck B.J."/>
            <person name="De Vos P."/>
            <person name="Vandamme P."/>
            <person name="Eisen J.A."/>
            <person name="Garrity G."/>
            <person name="Hugenholtz P."/>
            <person name="Kyrpides N.C."/>
        </authorList>
    </citation>
    <scope>NUCLEOTIDE SEQUENCE [LARGE SCALE GENOMIC DNA]</scope>
    <source>
        <strain evidence="1 2">CGMCC 1.5364</strain>
    </source>
</reference>
<protein>
    <submittedName>
        <fullName evidence="1">Uncharacterized protein DUF3572</fullName>
    </submittedName>
</protein>
<dbReference type="OrthoDB" id="7356934at2"/>
<comment type="caution">
    <text evidence="1">The sequence shown here is derived from an EMBL/GenBank/DDBJ whole genome shotgun (WGS) entry which is preliminary data.</text>
</comment>
<dbReference type="InterPro" id="IPR021955">
    <property type="entry name" value="DUF3572"/>
</dbReference>
<dbReference type="RefSeq" id="WP_145395903.1">
    <property type="nucleotide sequence ID" value="NZ_VLKU01000001.1"/>
</dbReference>